<dbReference type="Proteomes" id="UP000233748">
    <property type="component" value="Unassembled WGS sequence"/>
</dbReference>
<keyword evidence="6" id="KW-1185">Reference proteome</keyword>
<accession>A0A2N3RDQ0</accession>
<evidence type="ECO:0000313" key="3">
    <source>
        <dbReference type="EMBL" id="PKV10667.1"/>
    </source>
</evidence>
<proteinExistence type="predicted"/>
<dbReference type="AlphaFoldDB" id="A0A2N3RDQ0"/>
<dbReference type="Proteomes" id="UP000233720">
    <property type="component" value="Unassembled WGS sequence"/>
</dbReference>
<dbReference type="EMBL" id="PHKW01000015">
    <property type="protein sequence ID" value="PKV15025.1"/>
    <property type="molecule type" value="Genomic_DNA"/>
</dbReference>
<evidence type="ECO:0000313" key="5">
    <source>
        <dbReference type="Proteomes" id="UP000233720"/>
    </source>
</evidence>
<evidence type="ECO:0000313" key="6">
    <source>
        <dbReference type="Proteomes" id="UP000233748"/>
    </source>
</evidence>
<evidence type="ECO:0000313" key="4">
    <source>
        <dbReference type="EMBL" id="PKV15025.1"/>
    </source>
</evidence>
<protein>
    <recommendedName>
        <fullName evidence="1">Antitoxin Xre/MbcA/ParS-like toxin-binding domain-containing protein</fullName>
    </recommendedName>
</protein>
<feature type="domain" description="Antitoxin Xre/MbcA/ParS-like toxin-binding" evidence="1">
    <location>
        <begin position="87"/>
        <end position="124"/>
    </location>
</feature>
<dbReference type="InterPro" id="IPR024467">
    <property type="entry name" value="Xre/MbcA/ParS-like_toxin-bd"/>
</dbReference>
<dbReference type="Pfam" id="PF09722">
    <property type="entry name" value="Xre_MbcA_ParS_C"/>
    <property type="match status" value="1"/>
</dbReference>
<dbReference type="OrthoDB" id="6002943at2"/>
<name>A0A2N3RDQ0_9XANT</name>
<sequence length="136" mass="15026">MEDSMERADLIAAVLTGMRRAEDFRAQASIYSTAHSQQMEVDHGKAADAELVLSLFAFTPEHLKLLGTAGIENLGEIVCHAWALNGGNNEALIRWFRAPMNALDGQTPAEMVRGGRIQVLLLVLRQQVEWELPRSA</sequence>
<dbReference type="EMBL" id="PHKV01000021">
    <property type="protein sequence ID" value="PKV10667.1"/>
    <property type="molecule type" value="Genomic_DNA"/>
</dbReference>
<dbReference type="EMBL" id="PHKV01000026">
    <property type="protein sequence ID" value="PKV10618.1"/>
    <property type="molecule type" value="Genomic_DNA"/>
</dbReference>
<comment type="caution">
    <text evidence="2">The sequence shown here is derived from an EMBL/GenBank/DDBJ whole genome shotgun (WGS) entry which is preliminary data.</text>
</comment>
<organism evidence="2 5">
    <name type="scientific">Xanthomonas prunicola</name>
    <dbReference type="NCBI Taxonomy" id="2053930"/>
    <lineage>
        <taxon>Bacteria</taxon>
        <taxon>Pseudomonadati</taxon>
        <taxon>Pseudomonadota</taxon>
        <taxon>Gammaproteobacteria</taxon>
        <taxon>Lysobacterales</taxon>
        <taxon>Lysobacteraceae</taxon>
        <taxon>Xanthomonas</taxon>
    </lineage>
</organism>
<evidence type="ECO:0000259" key="1">
    <source>
        <dbReference type="Pfam" id="PF09722"/>
    </source>
</evidence>
<evidence type="ECO:0000313" key="2">
    <source>
        <dbReference type="EMBL" id="PKV10618.1"/>
    </source>
</evidence>
<gene>
    <name evidence="3" type="ORF">XpruCFBP8353_22215</name>
    <name evidence="2" type="ORF">XpruCFBP8353_22485</name>
    <name evidence="4" type="ORF">XpruCFBP8354_21780</name>
</gene>
<reference evidence="5 6" key="1">
    <citation type="submission" date="2017-11" db="EMBL/GenBank/DDBJ databases">
        <title>Xanthomonas prunicola sp. nov., a novel pathogen that affects nectarine (Prunus persica var. nectarine) trees.</title>
        <authorList>
            <person name="Lopez M."/>
            <person name="Lopez-Soriano P."/>
            <person name="Garita-Cambronero J."/>
            <person name="Beltran C."/>
            <person name="Taghouti G."/>
            <person name="Portier P."/>
            <person name="Cubero J."/>
            <person name="Fischer-Le Saux M."/>
            <person name="Marco-Noales E."/>
        </authorList>
    </citation>
    <scope>NUCLEOTIDE SEQUENCE [LARGE SCALE GENOMIC DNA]</scope>
    <source>
        <strain evidence="2 5">CFBP8353</strain>
        <strain evidence="4 6">CFBP8354</strain>
    </source>
</reference>